<evidence type="ECO:0000313" key="1">
    <source>
        <dbReference type="EMBL" id="KAJ3600406.1"/>
    </source>
</evidence>
<dbReference type="Proteomes" id="UP001148018">
    <property type="component" value="Unassembled WGS sequence"/>
</dbReference>
<protein>
    <submittedName>
        <fullName evidence="1">Uncharacterized protein</fullName>
    </submittedName>
</protein>
<reference evidence="1" key="1">
    <citation type="submission" date="2022-07" db="EMBL/GenBank/DDBJ databases">
        <title>Chromosome-level genome of Muraenolepis orangiensis.</title>
        <authorList>
            <person name="Kim J."/>
        </authorList>
    </citation>
    <scope>NUCLEOTIDE SEQUENCE</scope>
    <source>
        <strain evidence="1">KU_S4_2022</strain>
        <tissue evidence="1">Muscle</tissue>
    </source>
</reference>
<dbReference type="EMBL" id="JANIIK010000047">
    <property type="protein sequence ID" value="KAJ3600406.1"/>
    <property type="molecule type" value="Genomic_DNA"/>
</dbReference>
<comment type="caution">
    <text evidence="1">The sequence shown here is derived from an EMBL/GenBank/DDBJ whole genome shotgun (WGS) entry which is preliminary data.</text>
</comment>
<name>A0A9Q0E6Y4_9TELE</name>
<gene>
    <name evidence="1" type="ORF">NHX12_031390</name>
</gene>
<dbReference type="AlphaFoldDB" id="A0A9Q0E6Y4"/>
<accession>A0A9Q0E6Y4</accession>
<proteinExistence type="predicted"/>
<sequence>MCRCSSSVGLSHPFKAIRRGPQLAAVRGQATAQAGDNDCTAENQRATLFPNENRPSERVSGPCCTPPAARVQLRGGQPAVGPVCRLAP</sequence>
<evidence type="ECO:0000313" key="2">
    <source>
        <dbReference type="Proteomes" id="UP001148018"/>
    </source>
</evidence>
<organism evidence="1 2">
    <name type="scientific">Muraenolepis orangiensis</name>
    <name type="common">Patagonian moray cod</name>
    <dbReference type="NCBI Taxonomy" id="630683"/>
    <lineage>
        <taxon>Eukaryota</taxon>
        <taxon>Metazoa</taxon>
        <taxon>Chordata</taxon>
        <taxon>Craniata</taxon>
        <taxon>Vertebrata</taxon>
        <taxon>Euteleostomi</taxon>
        <taxon>Actinopterygii</taxon>
        <taxon>Neopterygii</taxon>
        <taxon>Teleostei</taxon>
        <taxon>Neoteleostei</taxon>
        <taxon>Acanthomorphata</taxon>
        <taxon>Zeiogadaria</taxon>
        <taxon>Gadariae</taxon>
        <taxon>Gadiformes</taxon>
        <taxon>Muraenolepidoidei</taxon>
        <taxon>Muraenolepididae</taxon>
        <taxon>Muraenolepis</taxon>
    </lineage>
</organism>
<keyword evidence="2" id="KW-1185">Reference proteome</keyword>